<keyword evidence="2" id="KW-0449">Lipoprotein</keyword>
<dbReference type="PANTHER" id="PTHR13401:SF2">
    <property type="entry name" value="RAGULATOR COMPLEX PROTEIN LAMTOR1"/>
    <property type="match status" value="1"/>
</dbReference>
<evidence type="ECO:0000256" key="2">
    <source>
        <dbReference type="ARBA" id="ARBA00023288"/>
    </source>
</evidence>
<dbReference type="AlphaFoldDB" id="A0ABD2KEJ0"/>
<dbReference type="PANTHER" id="PTHR13401">
    <property type="entry name" value="RAGULATOR COMPLEX PROTEIN LAMTOR1"/>
    <property type="match status" value="1"/>
</dbReference>
<accession>A0ABD2KEJ0</accession>
<dbReference type="Proteomes" id="UP001620626">
    <property type="component" value="Unassembled WGS sequence"/>
</dbReference>
<name>A0ABD2KEJ0_9BILA</name>
<proteinExistence type="predicted"/>
<comment type="caution">
    <text evidence="3">The sequence shown here is derived from an EMBL/GenBank/DDBJ whole genome shotgun (WGS) entry which is preliminary data.</text>
</comment>
<organism evidence="3 4">
    <name type="scientific">Heterodera trifolii</name>
    <dbReference type="NCBI Taxonomy" id="157864"/>
    <lineage>
        <taxon>Eukaryota</taxon>
        <taxon>Metazoa</taxon>
        <taxon>Ecdysozoa</taxon>
        <taxon>Nematoda</taxon>
        <taxon>Chromadorea</taxon>
        <taxon>Rhabditida</taxon>
        <taxon>Tylenchina</taxon>
        <taxon>Tylenchomorpha</taxon>
        <taxon>Tylenchoidea</taxon>
        <taxon>Heteroderidae</taxon>
        <taxon>Heteroderinae</taxon>
        <taxon>Heterodera</taxon>
    </lineage>
</organism>
<evidence type="ECO:0008006" key="5">
    <source>
        <dbReference type="Google" id="ProtNLM"/>
    </source>
</evidence>
<keyword evidence="4" id="KW-1185">Reference proteome</keyword>
<gene>
    <name evidence="3" type="ORF">niasHT_028116</name>
</gene>
<evidence type="ECO:0000256" key="1">
    <source>
        <dbReference type="ARBA" id="ARBA00022707"/>
    </source>
</evidence>
<keyword evidence="1" id="KW-0519">Myristate</keyword>
<protein>
    <recommendedName>
        <fullName evidence="5">Ragulator complex protein LAMTOR1</fullName>
    </recommendedName>
</protein>
<reference evidence="3 4" key="1">
    <citation type="submission" date="2024-10" db="EMBL/GenBank/DDBJ databases">
        <authorList>
            <person name="Kim D."/>
        </authorList>
    </citation>
    <scope>NUCLEOTIDE SEQUENCE [LARGE SCALE GENOMIC DNA]</scope>
    <source>
        <strain evidence="3">BH-2024</strain>
    </source>
</reference>
<evidence type="ECO:0000313" key="4">
    <source>
        <dbReference type="Proteomes" id="UP001620626"/>
    </source>
</evidence>
<evidence type="ECO:0000313" key="3">
    <source>
        <dbReference type="EMBL" id="KAL3101360.1"/>
    </source>
</evidence>
<sequence>MPLSTFVQMLRKYCCCKGTSSMDYARLVTDGGQTDEYTAANSNGATALSGSLRAGISESGSVGHSRSREEEEEELMNKILDRTQQCIIDVTNLENGSLDFDLVQRSRLYSEAVKRHDAVNERRRGLLSNDGGGDGITAAVPSLLVSLGPFAIESLSRHVSPATRDELAFLSRIGENFLDAHRLGAQIECNEELIVYMSWDE</sequence>
<dbReference type="EMBL" id="JBICBT010000783">
    <property type="protein sequence ID" value="KAL3101360.1"/>
    <property type="molecule type" value="Genomic_DNA"/>
</dbReference>